<keyword evidence="3" id="KW-0268">Exocytosis</keyword>
<dbReference type="PROSITE" id="PS50297">
    <property type="entry name" value="ANK_REP_REGION"/>
    <property type="match status" value="1"/>
</dbReference>
<protein>
    <recommendedName>
        <fullName evidence="15">Ankyrin repeat protein</fullName>
    </recommendedName>
</protein>
<keyword evidence="7" id="KW-0528">Neurotoxin</keyword>
<dbReference type="InterPro" id="IPR036770">
    <property type="entry name" value="Ankyrin_rpt-contain_sf"/>
</dbReference>
<keyword evidence="5" id="KW-1052">Target cell membrane</keyword>
<dbReference type="OrthoDB" id="7762568at2759"/>
<dbReference type="InterPro" id="IPR002110">
    <property type="entry name" value="Ankyrin_rpt"/>
</dbReference>
<accession>A0A8X6GZH1</accession>
<evidence type="ECO:0000256" key="8">
    <source>
        <dbReference type="ARBA" id="ARBA00022737"/>
    </source>
</evidence>
<gene>
    <name evidence="13" type="ORF">TNCT_334861</name>
</gene>
<comment type="caution">
    <text evidence="13">The sequence shown here is derived from an EMBL/GenBank/DDBJ whole genome shotgun (WGS) entry which is preliminary data.</text>
</comment>
<evidence type="ECO:0000256" key="11">
    <source>
        <dbReference type="ARBA" id="ARBA00023298"/>
    </source>
</evidence>
<proteinExistence type="predicted"/>
<evidence type="ECO:0000256" key="7">
    <source>
        <dbReference type="ARBA" id="ARBA00022699"/>
    </source>
</evidence>
<keyword evidence="9" id="KW-0638">Presynaptic neurotoxin</keyword>
<evidence type="ECO:0008006" key="15">
    <source>
        <dbReference type="Google" id="ProtNLM"/>
    </source>
</evidence>
<dbReference type="GO" id="GO:0006887">
    <property type="term" value="P:exocytosis"/>
    <property type="evidence" value="ECO:0007669"/>
    <property type="project" value="UniProtKB-KW"/>
</dbReference>
<evidence type="ECO:0000256" key="10">
    <source>
        <dbReference type="ARBA" id="ARBA00023043"/>
    </source>
</evidence>
<keyword evidence="14" id="KW-1185">Reference proteome</keyword>
<dbReference type="PANTHER" id="PTHR24171">
    <property type="entry name" value="ANKYRIN REPEAT DOMAIN-CONTAINING PROTEIN 39-RELATED"/>
    <property type="match status" value="1"/>
</dbReference>
<keyword evidence="11" id="KW-1053">Target membrane</keyword>
<dbReference type="Proteomes" id="UP000887116">
    <property type="component" value="Unassembled WGS sequence"/>
</dbReference>
<evidence type="ECO:0000256" key="3">
    <source>
        <dbReference type="ARBA" id="ARBA00022483"/>
    </source>
</evidence>
<dbReference type="Gene3D" id="1.25.40.20">
    <property type="entry name" value="Ankyrin repeat-containing domain"/>
    <property type="match status" value="1"/>
</dbReference>
<keyword evidence="6" id="KW-0800">Toxin</keyword>
<evidence type="ECO:0000256" key="9">
    <source>
        <dbReference type="ARBA" id="ARBA00023028"/>
    </source>
</evidence>
<dbReference type="SUPFAM" id="SSF48403">
    <property type="entry name" value="Ankyrin repeat"/>
    <property type="match status" value="1"/>
</dbReference>
<evidence type="ECO:0000256" key="12">
    <source>
        <dbReference type="PROSITE-ProRule" id="PRU00023"/>
    </source>
</evidence>
<reference evidence="13" key="1">
    <citation type="submission" date="2020-07" db="EMBL/GenBank/DDBJ databases">
        <title>Multicomponent nature underlies the extraordinary mechanical properties of spider dragline silk.</title>
        <authorList>
            <person name="Kono N."/>
            <person name="Nakamura H."/>
            <person name="Mori M."/>
            <person name="Yoshida Y."/>
            <person name="Ohtoshi R."/>
            <person name="Malay A.D."/>
            <person name="Moran D.A.P."/>
            <person name="Tomita M."/>
            <person name="Numata K."/>
            <person name="Arakawa K."/>
        </authorList>
    </citation>
    <scope>NUCLEOTIDE SEQUENCE</scope>
</reference>
<keyword evidence="11" id="KW-0472">Membrane</keyword>
<comment type="subcellular location">
    <subcellularLocation>
        <location evidence="2">Secreted</location>
    </subcellularLocation>
    <subcellularLocation>
        <location evidence="1">Target cell membrane</location>
    </subcellularLocation>
</comment>
<evidence type="ECO:0000313" key="14">
    <source>
        <dbReference type="Proteomes" id="UP000887116"/>
    </source>
</evidence>
<sequence length="105" mass="12137">MLLRHATKKECLEIIQFLVEEKVDINSTSGSLSSRTALHYAAKQGSLEIVKFLLQNGANPNAKEFREKKPRDLAVIMLRHNKNNKPYREIIELLTEAEKNYKLEK</sequence>
<evidence type="ECO:0000256" key="4">
    <source>
        <dbReference type="ARBA" id="ARBA00022525"/>
    </source>
</evidence>
<dbReference type="EMBL" id="BMAO01010015">
    <property type="protein sequence ID" value="GFQ64127.1"/>
    <property type="molecule type" value="Genomic_DNA"/>
</dbReference>
<keyword evidence="4" id="KW-0964">Secreted</keyword>
<keyword evidence="10 12" id="KW-0040">ANK repeat</keyword>
<evidence type="ECO:0000313" key="13">
    <source>
        <dbReference type="EMBL" id="GFQ64127.1"/>
    </source>
</evidence>
<dbReference type="AlphaFoldDB" id="A0A8X6GZH1"/>
<dbReference type="GO" id="GO:0044231">
    <property type="term" value="C:host cell presynaptic membrane"/>
    <property type="evidence" value="ECO:0007669"/>
    <property type="project" value="UniProtKB-KW"/>
</dbReference>
<dbReference type="PANTHER" id="PTHR24171:SF9">
    <property type="entry name" value="ANKYRIN REPEAT DOMAIN-CONTAINING PROTEIN 39"/>
    <property type="match status" value="1"/>
</dbReference>
<name>A0A8X6GZH1_TRICU</name>
<dbReference type="GO" id="GO:0044218">
    <property type="term" value="C:other organism cell membrane"/>
    <property type="evidence" value="ECO:0007669"/>
    <property type="project" value="UniProtKB-KW"/>
</dbReference>
<feature type="repeat" description="ANK" evidence="12">
    <location>
        <begin position="33"/>
        <end position="65"/>
    </location>
</feature>
<evidence type="ECO:0000256" key="2">
    <source>
        <dbReference type="ARBA" id="ARBA00004613"/>
    </source>
</evidence>
<evidence type="ECO:0000256" key="5">
    <source>
        <dbReference type="ARBA" id="ARBA00022537"/>
    </source>
</evidence>
<dbReference type="PROSITE" id="PS50088">
    <property type="entry name" value="ANK_REPEAT"/>
    <property type="match status" value="1"/>
</dbReference>
<dbReference type="GO" id="GO:0090729">
    <property type="term" value="F:toxin activity"/>
    <property type="evidence" value="ECO:0007669"/>
    <property type="project" value="UniProtKB-KW"/>
</dbReference>
<dbReference type="SMART" id="SM00248">
    <property type="entry name" value="ANK"/>
    <property type="match status" value="1"/>
</dbReference>
<keyword evidence="8" id="KW-0677">Repeat</keyword>
<evidence type="ECO:0000256" key="6">
    <source>
        <dbReference type="ARBA" id="ARBA00022656"/>
    </source>
</evidence>
<dbReference type="GO" id="GO:0005576">
    <property type="term" value="C:extracellular region"/>
    <property type="evidence" value="ECO:0007669"/>
    <property type="project" value="UniProtKB-SubCell"/>
</dbReference>
<organism evidence="13 14">
    <name type="scientific">Trichonephila clavata</name>
    <name type="common">Joro spider</name>
    <name type="synonym">Nephila clavata</name>
    <dbReference type="NCBI Taxonomy" id="2740835"/>
    <lineage>
        <taxon>Eukaryota</taxon>
        <taxon>Metazoa</taxon>
        <taxon>Ecdysozoa</taxon>
        <taxon>Arthropoda</taxon>
        <taxon>Chelicerata</taxon>
        <taxon>Arachnida</taxon>
        <taxon>Araneae</taxon>
        <taxon>Araneomorphae</taxon>
        <taxon>Entelegynae</taxon>
        <taxon>Araneoidea</taxon>
        <taxon>Nephilidae</taxon>
        <taxon>Trichonephila</taxon>
    </lineage>
</organism>
<dbReference type="Pfam" id="PF12796">
    <property type="entry name" value="Ank_2"/>
    <property type="match status" value="1"/>
</dbReference>
<evidence type="ECO:0000256" key="1">
    <source>
        <dbReference type="ARBA" id="ARBA00004175"/>
    </source>
</evidence>